<dbReference type="SUPFAM" id="SSF53474">
    <property type="entry name" value="alpha/beta-Hydrolases"/>
    <property type="match status" value="1"/>
</dbReference>
<keyword evidence="5" id="KW-1185">Reference proteome</keyword>
<reference evidence="4 5" key="1">
    <citation type="submission" date="2017-07" db="EMBL/GenBank/DDBJ databases">
        <title>Virgibacillus sp. LM2416.</title>
        <authorList>
            <person name="Tak E.J."/>
            <person name="Bae J.-W."/>
        </authorList>
    </citation>
    <scope>NUCLEOTIDE SEQUENCE [LARGE SCALE GENOMIC DNA]</scope>
    <source>
        <strain evidence="4 5">LM2416</strain>
    </source>
</reference>
<dbReference type="KEGG" id="vil:CFK37_15075"/>
<evidence type="ECO:0000259" key="3">
    <source>
        <dbReference type="Pfam" id="PF07859"/>
    </source>
</evidence>
<dbReference type="InterPro" id="IPR013094">
    <property type="entry name" value="AB_hydrolase_3"/>
</dbReference>
<dbReference type="Pfam" id="PF07859">
    <property type="entry name" value="Abhydrolase_3"/>
    <property type="match status" value="1"/>
</dbReference>
<evidence type="ECO:0000256" key="1">
    <source>
        <dbReference type="ARBA" id="ARBA00010515"/>
    </source>
</evidence>
<dbReference type="OrthoDB" id="9815425at2"/>
<dbReference type="RefSeq" id="WP_089062643.1">
    <property type="nucleotide sequence ID" value="NZ_CP022315.1"/>
</dbReference>
<feature type="domain" description="Alpha/beta hydrolase fold-3" evidence="3">
    <location>
        <begin position="78"/>
        <end position="284"/>
    </location>
</feature>
<proteinExistence type="inferred from homology"/>
<organism evidence="4 5">
    <name type="scientific">Virgibacillus phasianinus</name>
    <dbReference type="NCBI Taxonomy" id="2017483"/>
    <lineage>
        <taxon>Bacteria</taxon>
        <taxon>Bacillati</taxon>
        <taxon>Bacillota</taxon>
        <taxon>Bacilli</taxon>
        <taxon>Bacillales</taxon>
        <taxon>Bacillaceae</taxon>
        <taxon>Virgibacillus</taxon>
    </lineage>
</organism>
<gene>
    <name evidence="4" type="ORF">CFK37_15075</name>
</gene>
<dbReference type="Gene3D" id="3.40.50.1820">
    <property type="entry name" value="alpha/beta hydrolase"/>
    <property type="match status" value="1"/>
</dbReference>
<dbReference type="EMBL" id="CP022315">
    <property type="protein sequence ID" value="ASK63384.1"/>
    <property type="molecule type" value="Genomic_DNA"/>
</dbReference>
<dbReference type="Proteomes" id="UP000198312">
    <property type="component" value="Chromosome"/>
</dbReference>
<dbReference type="GO" id="GO:0016787">
    <property type="term" value="F:hydrolase activity"/>
    <property type="evidence" value="ECO:0007669"/>
    <property type="project" value="UniProtKB-KW"/>
</dbReference>
<dbReference type="PANTHER" id="PTHR48081:SF8">
    <property type="entry name" value="ALPHA_BETA HYDROLASE FOLD-3 DOMAIN-CONTAINING PROTEIN-RELATED"/>
    <property type="match status" value="1"/>
</dbReference>
<sequence>MALDSQVKVILDQINAIPSPAWDQITAQAYRKMAAQSMDMDSEKEEVKEVKDQTIPLEGRSLPIRVYTPEGEAPQPALIFYHGGGWVIGDLDSHDSVCRLLANRAQCVVISVDYRLAPEHKFPAAVEDAYDSLHWVATHAAEFNIDKNRIAVGGDSAGGNLAAVACIIAKERKFPNIAYQMLIYPSTGYDKAPNSMRENAEGYLLTVNQMNWFRDQYFSSEEELQNPYASPLLYSNHENLPPTLIMTAQYDPLRDVGKAYAEKLEENGIDVYYRNYEGLIHGFANFHKLVDKANEALLEAAAQLRKAFTG</sequence>
<dbReference type="InterPro" id="IPR050300">
    <property type="entry name" value="GDXG_lipolytic_enzyme"/>
</dbReference>
<protein>
    <submittedName>
        <fullName evidence="4">Alpha/beta hydrolase</fullName>
    </submittedName>
</protein>
<name>A0A220U515_9BACI</name>
<evidence type="ECO:0000313" key="5">
    <source>
        <dbReference type="Proteomes" id="UP000198312"/>
    </source>
</evidence>
<accession>A0A220U515</accession>
<dbReference type="PANTHER" id="PTHR48081">
    <property type="entry name" value="AB HYDROLASE SUPERFAMILY PROTEIN C4A8.06C"/>
    <property type="match status" value="1"/>
</dbReference>
<comment type="similarity">
    <text evidence="1">Belongs to the 'GDXG' lipolytic enzyme family.</text>
</comment>
<keyword evidence="2 4" id="KW-0378">Hydrolase</keyword>
<evidence type="ECO:0000313" key="4">
    <source>
        <dbReference type="EMBL" id="ASK63384.1"/>
    </source>
</evidence>
<dbReference type="InterPro" id="IPR029058">
    <property type="entry name" value="AB_hydrolase_fold"/>
</dbReference>
<dbReference type="AlphaFoldDB" id="A0A220U515"/>
<evidence type="ECO:0000256" key="2">
    <source>
        <dbReference type="ARBA" id="ARBA00022801"/>
    </source>
</evidence>
<dbReference type="FunFam" id="3.40.50.1820:FF:000089">
    <property type="entry name" value="Alpha/beta hydrolase"/>
    <property type="match status" value="1"/>
</dbReference>